<gene>
    <name evidence="5" type="ORF">Dsi01nite_060130</name>
</gene>
<dbReference type="GO" id="GO:0016491">
    <property type="term" value="F:oxidoreductase activity"/>
    <property type="evidence" value="ECO:0007669"/>
    <property type="project" value="UniProtKB-KW"/>
</dbReference>
<proteinExistence type="predicted"/>
<dbReference type="SUPFAM" id="SSF51735">
    <property type="entry name" value="NAD(P)-binding Rossmann-fold domains"/>
    <property type="match status" value="1"/>
</dbReference>
<accession>A0A919PQQ2</accession>
<dbReference type="PANTHER" id="PTHR43818:SF11">
    <property type="entry name" value="BCDNA.GH03377"/>
    <property type="match status" value="1"/>
</dbReference>
<dbReference type="InterPro" id="IPR000683">
    <property type="entry name" value="Gfo/Idh/MocA-like_OxRdtase_N"/>
</dbReference>
<evidence type="ECO:0000259" key="4">
    <source>
        <dbReference type="Pfam" id="PF22725"/>
    </source>
</evidence>
<evidence type="ECO:0000313" key="6">
    <source>
        <dbReference type="Proteomes" id="UP000660611"/>
    </source>
</evidence>
<feature type="region of interest" description="Disordered" evidence="2">
    <location>
        <begin position="341"/>
        <end position="365"/>
    </location>
</feature>
<organism evidence="5 6">
    <name type="scientific">Dactylosporangium siamense</name>
    <dbReference type="NCBI Taxonomy" id="685454"/>
    <lineage>
        <taxon>Bacteria</taxon>
        <taxon>Bacillati</taxon>
        <taxon>Actinomycetota</taxon>
        <taxon>Actinomycetes</taxon>
        <taxon>Micromonosporales</taxon>
        <taxon>Micromonosporaceae</taxon>
        <taxon>Dactylosporangium</taxon>
    </lineage>
</organism>
<feature type="domain" description="GFO/IDH/MocA-like oxidoreductase" evidence="4">
    <location>
        <begin position="131"/>
        <end position="262"/>
    </location>
</feature>
<dbReference type="InterPro" id="IPR055170">
    <property type="entry name" value="GFO_IDH_MocA-like_dom"/>
</dbReference>
<evidence type="ECO:0000313" key="5">
    <source>
        <dbReference type="EMBL" id="GIG47972.1"/>
    </source>
</evidence>
<dbReference type="Gene3D" id="3.40.50.720">
    <property type="entry name" value="NAD(P)-binding Rossmann-like Domain"/>
    <property type="match status" value="1"/>
</dbReference>
<dbReference type="Gene3D" id="3.30.360.10">
    <property type="entry name" value="Dihydrodipicolinate Reductase, domain 2"/>
    <property type="match status" value="1"/>
</dbReference>
<dbReference type="PANTHER" id="PTHR43818">
    <property type="entry name" value="BCDNA.GH03377"/>
    <property type="match status" value="1"/>
</dbReference>
<evidence type="ECO:0000256" key="2">
    <source>
        <dbReference type="SAM" id="MobiDB-lite"/>
    </source>
</evidence>
<protein>
    <submittedName>
        <fullName evidence="5">Oxidoreductase</fullName>
    </submittedName>
</protein>
<dbReference type="AlphaFoldDB" id="A0A919PQQ2"/>
<name>A0A919PQQ2_9ACTN</name>
<keyword evidence="6" id="KW-1185">Reference proteome</keyword>
<sequence length="365" mass="38832">MTAVGVGVVGAGVISGQYLETLSGFPDVEVRFVADLDLDRAKVRAEEFGVPAHGSVEELLARDDIEIVVNLTVPAVHVEVGRHAIAAGKHVWSEKPFATDRESGAELLRYAEENGLRVACAPDTFLGAGLQSAQRLIDAGRIGRPLTATAVFQCDGPESWHPDPEFLYLAGAGPLLDLGPYYLTALVQVFGPASRVSAVSSTARTSRVIGSGPRAGTVFPVEVPTYHSALVQFEDGGSATVLFSFDNPVYRASIEVTGVDGTTLLPDPNQFTGPTTVFRRGDPEQEVAEVGSQQGRGIGVLELARAIRAGRPERATGRFAFHVLDIMLSIEESARLGRPVEVASTTARPEPLPSGWDPTQRTLLP</sequence>
<dbReference type="RefSeq" id="WP_203849686.1">
    <property type="nucleotide sequence ID" value="NZ_BAAAVW010000021.1"/>
</dbReference>
<dbReference type="GO" id="GO:0000166">
    <property type="term" value="F:nucleotide binding"/>
    <property type="evidence" value="ECO:0007669"/>
    <property type="project" value="InterPro"/>
</dbReference>
<dbReference type="SUPFAM" id="SSF55347">
    <property type="entry name" value="Glyceraldehyde-3-phosphate dehydrogenase-like, C-terminal domain"/>
    <property type="match status" value="1"/>
</dbReference>
<dbReference type="InterPro" id="IPR050463">
    <property type="entry name" value="Gfo/Idh/MocA_oxidrdct_glycsds"/>
</dbReference>
<reference evidence="5" key="1">
    <citation type="submission" date="2021-01" db="EMBL/GenBank/DDBJ databases">
        <title>Whole genome shotgun sequence of Dactylosporangium siamense NBRC 106093.</title>
        <authorList>
            <person name="Komaki H."/>
            <person name="Tamura T."/>
        </authorList>
    </citation>
    <scope>NUCLEOTIDE SEQUENCE</scope>
    <source>
        <strain evidence="5">NBRC 106093</strain>
    </source>
</reference>
<dbReference type="Pfam" id="PF01408">
    <property type="entry name" value="GFO_IDH_MocA"/>
    <property type="match status" value="1"/>
</dbReference>
<feature type="domain" description="Gfo/Idh/MocA-like oxidoreductase N-terminal" evidence="3">
    <location>
        <begin position="5"/>
        <end position="119"/>
    </location>
</feature>
<keyword evidence="1" id="KW-0560">Oxidoreductase</keyword>
<dbReference type="Pfam" id="PF22725">
    <property type="entry name" value="GFO_IDH_MocA_C3"/>
    <property type="match status" value="1"/>
</dbReference>
<dbReference type="EMBL" id="BONQ01000091">
    <property type="protein sequence ID" value="GIG47972.1"/>
    <property type="molecule type" value="Genomic_DNA"/>
</dbReference>
<dbReference type="InterPro" id="IPR036291">
    <property type="entry name" value="NAD(P)-bd_dom_sf"/>
</dbReference>
<evidence type="ECO:0000256" key="1">
    <source>
        <dbReference type="ARBA" id="ARBA00023002"/>
    </source>
</evidence>
<comment type="caution">
    <text evidence="5">The sequence shown here is derived from an EMBL/GenBank/DDBJ whole genome shotgun (WGS) entry which is preliminary data.</text>
</comment>
<evidence type="ECO:0000259" key="3">
    <source>
        <dbReference type="Pfam" id="PF01408"/>
    </source>
</evidence>
<dbReference type="Proteomes" id="UP000660611">
    <property type="component" value="Unassembled WGS sequence"/>
</dbReference>